<sequence length="441" mass="50143">MSKIMQIESNKASIKSSSEATEKQIPKSTAGILKFLAPSQINWQEIRPDTARISDKNKKNEIDGKAKEAKRTLDEMLLSSLQMSNLVILSGSGTSLGDVGGPSMKDLWNYAINNELNGPNEKAIKIMNKVNFVEEKEGKNIEAFLSQCEAYLQVKEDKKVRDFVEHCKRVILDKCSEFLKDENAGVWFDEKLEGHCTFLHRLSRRRVRDPRLKVFTTNYDLCFERAASLQSLIINDGFSYTQPRIFDPRFFGYDTVRRSLAAAERGDYLEGVFHLLKLHGSVNWARSSNGRIEEKNNPEPPEACLIYPAKGKYQLSYIQPHLELISQYLTSLREPNTCLIVTGFGFNDDHLSEPILAAVKINPRLRLIVVDFKAEDSIEKPSEETSRYWKEFSTLAKNGEDIWFINASFKDFASLIPDLRSLTTAQQLEKVIKRSLGGANE</sequence>
<proteinExistence type="predicted"/>
<dbReference type="KEGG" id="mcj:MCON_0080"/>
<organism evidence="2 3">
    <name type="scientific">Methanothrix soehngenii (strain ATCC 5969 / DSM 3671 / JCM 10134 / NBRC 103675 / OCM 69 / GP-6)</name>
    <name type="common">Methanosaeta concilii</name>
    <dbReference type="NCBI Taxonomy" id="990316"/>
    <lineage>
        <taxon>Archaea</taxon>
        <taxon>Methanobacteriati</taxon>
        <taxon>Methanobacteriota</taxon>
        <taxon>Stenosarchaea group</taxon>
        <taxon>Methanomicrobia</taxon>
        <taxon>Methanotrichales</taxon>
        <taxon>Methanotrichaceae</taxon>
        <taxon>Methanothrix</taxon>
    </lineage>
</organism>
<dbReference type="RefSeq" id="WP_013718057.1">
    <property type="nucleotide sequence ID" value="NC_015416.1"/>
</dbReference>
<name>F4BTW2_METSG</name>
<dbReference type="Pfam" id="PF13289">
    <property type="entry name" value="SIR2_2"/>
    <property type="match status" value="1"/>
</dbReference>
<evidence type="ECO:0000256" key="1">
    <source>
        <dbReference type="SAM" id="MobiDB-lite"/>
    </source>
</evidence>
<dbReference type="EMBL" id="CP002565">
    <property type="protein sequence ID" value="AEB66995.1"/>
    <property type="molecule type" value="Genomic_DNA"/>
</dbReference>
<dbReference type="STRING" id="990316.MCON_0080"/>
<dbReference type="InParanoid" id="F4BTW2"/>
<accession>F4BTW2</accession>
<dbReference type="Proteomes" id="UP000007807">
    <property type="component" value="Chromosome"/>
</dbReference>
<dbReference type="AlphaFoldDB" id="F4BTW2"/>
<feature type="compositionally biased region" description="Polar residues" evidence="1">
    <location>
        <begin position="7"/>
        <end position="19"/>
    </location>
</feature>
<evidence type="ECO:0000313" key="3">
    <source>
        <dbReference type="Proteomes" id="UP000007807"/>
    </source>
</evidence>
<keyword evidence="3" id="KW-1185">Reference proteome</keyword>
<evidence type="ECO:0000313" key="2">
    <source>
        <dbReference type="EMBL" id="AEB66995.1"/>
    </source>
</evidence>
<reference evidence="2 3" key="1">
    <citation type="journal article" date="2011" name="J. Bacteriol.">
        <title>Complete genome sequence of Methanosaeta concilii, a specialist in aceticlastic methanogenesis.</title>
        <authorList>
            <person name="Barber R.D."/>
            <person name="Zhang L."/>
            <person name="Harnack M."/>
            <person name="Olson M.V."/>
            <person name="Kaul R."/>
            <person name="Ingram-Smith C."/>
            <person name="Smith K.S."/>
        </authorList>
    </citation>
    <scope>NUCLEOTIDE SEQUENCE [LARGE SCALE GENOMIC DNA]</scope>
    <source>
        <strain evidence="3">ATCC 5969 / DSM 3671 / JCM 10134 / NBRC 103675 / OCM 69 / GP-6</strain>
    </source>
</reference>
<dbReference type="GeneID" id="10459886"/>
<dbReference type="OrthoDB" id="383172at2157"/>
<dbReference type="HOGENOM" id="CLU_040645_0_0_2"/>
<protein>
    <submittedName>
        <fullName evidence="2">Uncharacterized protein</fullName>
    </submittedName>
</protein>
<gene>
    <name evidence="2" type="ordered locus">MCON_0080</name>
</gene>
<feature type="region of interest" description="Disordered" evidence="1">
    <location>
        <begin position="1"/>
        <end position="25"/>
    </location>
</feature>